<evidence type="ECO:0000256" key="7">
    <source>
        <dbReference type="SAM" id="Phobius"/>
    </source>
</evidence>
<evidence type="ECO:0000256" key="5">
    <source>
        <dbReference type="ARBA" id="ARBA00022989"/>
    </source>
</evidence>
<evidence type="ECO:0000256" key="2">
    <source>
        <dbReference type="ARBA" id="ARBA00022692"/>
    </source>
</evidence>
<dbReference type="SUPFAM" id="SSF52540">
    <property type="entry name" value="P-loop containing nucleoside triphosphate hydrolases"/>
    <property type="match status" value="1"/>
</dbReference>
<comment type="subcellular location">
    <subcellularLocation>
        <location evidence="1">Cell membrane</location>
        <topology evidence="1">Multi-pass membrane protein</topology>
    </subcellularLocation>
</comment>
<organism evidence="10 11">
    <name type="scientific">Agaribacillus aureus</name>
    <dbReference type="NCBI Taxonomy" id="3051825"/>
    <lineage>
        <taxon>Bacteria</taxon>
        <taxon>Pseudomonadati</taxon>
        <taxon>Bacteroidota</taxon>
        <taxon>Cytophagia</taxon>
        <taxon>Cytophagales</taxon>
        <taxon>Splendidivirgaceae</taxon>
        <taxon>Agaribacillus</taxon>
    </lineage>
</organism>
<keyword evidence="11" id="KW-1185">Reference proteome</keyword>
<feature type="transmembrane region" description="Helical" evidence="7">
    <location>
        <begin position="197"/>
        <end position="214"/>
    </location>
</feature>
<dbReference type="SMART" id="SM00382">
    <property type="entry name" value="AAA"/>
    <property type="match status" value="1"/>
</dbReference>
<feature type="domain" description="ABC transmembrane type-1" evidence="9">
    <location>
        <begin position="74"/>
        <end position="338"/>
    </location>
</feature>
<dbReference type="Proteomes" id="UP001172083">
    <property type="component" value="Unassembled WGS sequence"/>
</dbReference>
<dbReference type="Gene3D" id="1.20.1560.10">
    <property type="entry name" value="ABC transporter type 1, transmembrane domain"/>
    <property type="match status" value="1"/>
</dbReference>
<comment type="caution">
    <text evidence="10">The sequence shown here is derived from an EMBL/GenBank/DDBJ whole genome shotgun (WGS) entry which is preliminary data.</text>
</comment>
<dbReference type="InterPro" id="IPR036640">
    <property type="entry name" value="ABC1_TM_sf"/>
</dbReference>
<dbReference type="CDD" id="cd03251">
    <property type="entry name" value="ABCC_MsbA"/>
    <property type="match status" value="1"/>
</dbReference>
<protein>
    <submittedName>
        <fullName evidence="10">ABC transporter ATP-binding protein</fullName>
    </submittedName>
</protein>
<sequence length="609" mass="68113">MKLISRIFQFARPFRASVPQYIVYTFFGIIFGVGSLALIIPFLEVIFDQLDAEKLAQYQHQPPFEWSVTYIKNLFYYYFLDFTKDKDKLTSLLFVCSVLITVNFLGNLFKYLSAVMSAVIRARLVRKLRDAIYEKINHLDMGFFTNERKGDTISRITNDVQEVERSAMYVIQVVFKEPVTIIVYFGILFIMQWELTLLSMLILPVAGGIISGIAKRLKKAAILNQESIGRILNVVEESLSGMRVIKAFTASNYMLKKFKEEDRIYAGINVSMAKRFELASPLSEFFGIITISGILLIGGNLIFGGSMDSAEFIGYLIIFSQVLTPAKEISKAISAIQKGNASAERIFSILDTEPVIKDVKDAIDVKEFNQNIAFKSVSFAYDQDKQVLADINFDIEKGKTVALVGPSGGGKSTIADLIPRFYDPDQGEILLDGKNIKDIKVESLRKMMGIVTQESILFNDTVLNNIAFGIENADEEAVIKAAKIANAHEFITKMEHGYQTMVGERGLKMSGGQRQRLSIARAVFKNPPILILDEATSALDSESEKLVQNALGNLMQNRTSVVIAHRLSTIQHADEILVVKEGKIVERGSHDELLAVSGLYSKLIEMQTV</sequence>
<dbReference type="Pfam" id="PF00664">
    <property type="entry name" value="ABC_membrane"/>
    <property type="match status" value="1"/>
</dbReference>
<feature type="transmembrane region" description="Helical" evidence="7">
    <location>
        <begin position="92"/>
        <end position="120"/>
    </location>
</feature>
<feature type="domain" description="ABC transporter" evidence="8">
    <location>
        <begin position="372"/>
        <end position="606"/>
    </location>
</feature>
<evidence type="ECO:0000256" key="4">
    <source>
        <dbReference type="ARBA" id="ARBA00022840"/>
    </source>
</evidence>
<dbReference type="PROSITE" id="PS00211">
    <property type="entry name" value="ABC_TRANSPORTER_1"/>
    <property type="match status" value="1"/>
</dbReference>
<feature type="transmembrane region" description="Helical" evidence="7">
    <location>
        <begin position="173"/>
        <end position="191"/>
    </location>
</feature>
<evidence type="ECO:0000256" key="3">
    <source>
        <dbReference type="ARBA" id="ARBA00022741"/>
    </source>
</evidence>
<dbReference type="Pfam" id="PF00005">
    <property type="entry name" value="ABC_tran"/>
    <property type="match status" value="1"/>
</dbReference>
<feature type="transmembrane region" description="Helical" evidence="7">
    <location>
        <begin position="21"/>
        <end position="43"/>
    </location>
</feature>
<dbReference type="PROSITE" id="PS50929">
    <property type="entry name" value="ABC_TM1F"/>
    <property type="match status" value="1"/>
</dbReference>
<keyword evidence="4 10" id="KW-0067">ATP-binding</keyword>
<feature type="transmembrane region" description="Helical" evidence="7">
    <location>
        <begin position="282"/>
        <end position="303"/>
    </location>
</feature>
<name>A0ABT8L3U2_9BACT</name>
<dbReference type="RefSeq" id="WP_346757721.1">
    <property type="nucleotide sequence ID" value="NZ_JAUJEB010000001.1"/>
</dbReference>
<keyword evidence="3" id="KW-0547">Nucleotide-binding</keyword>
<dbReference type="PANTHER" id="PTHR43394">
    <property type="entry name" value="ATP-DEPENDENT PERMEASE MDL1, MITOCHONDRIAL"/>
    <property type="match status" value="1"/>
</dbReference>
<evidence type="ECO:0000259" key="9">
    <source>
        <dbReference type="PROSITE" id="PS50929"/>
    </source>
</evidence>
<dbReference type="InterPro" id="IPR039421">
    <property type="entry name" value="Type_1_exporter"/>
</dbReference>
<dbReference type="InterPro" id="IPR003593">
    <property type="entry name" value="AAA+_ATPase"/>
</dbReference>
<keyword evidence="6 7" id="KW-0472">Membrane</keyword>
<evidence type="ECO:0000256" key="6">
    <source>
        <dbReference type="ARBA" id="ARBA00023136"/>
    </source>
</evidence>
<dbReference type="InterPro" id="IPR027417">
    <property type="entry name" value="P-loop_NTPase"/>
</dbReference>
<dbReference type="EMBL" id="JAUJEB010000001">
    <property type="protein sequence ID" value="MDN5212404.1"/>
    <property type="molecule type" value="Genomic_DNA"/>
</dbReference>
<keyword evidence="2 7" id="KW-0812">Transmembrane</keyword>
<evidence type="ECO:0000259" key="8">
    <source>
        <dbReference type="PROSITE" id="PS50893"/>
    </source>
</evidence>
<dbReference type="PANTHER" id="PTHR43394:SF1">
    <property type="entry name" value="ATP-BINDING CASSETTE SUB-FAMILY B MEMBER 10, MITOCHONDRIAL"/>
    <property type="match status" value="1"/>
</dbReference>
<accession>A0ABT8L3U2</accession>
<dbReference type="Gene3D" id="3.40.50.300">
    <property type="entry name" value="P-loop containing nucleotide triphosphate hydrolases"/>
    <property type="match status" value="1"/>
</dbReference>
<dbReference type="GO" id="GO:0005524">
    <property type="term" value="F:ATP binding"/>
    <property type="evidence" value="ECO:0007669"/>
    <property type="project" value="UniProtKB-KW"/>
</dbReference>
<dbReference type="SUPFAM" id="SSF90123">
    <property type="entry name" value="ABC transporter transmembrane region"/>
    <property type="match status" value="1"/>
</dbReference>
<dbReference type="InterPro" id="IPR011527">
    <property type="entry name" value="ABC1_TM_dom"/>
</dbReference>
<evidence type="ECO:0000313" key="10">
    <source>
        <dbReference type="EMBL" id="MDN5212404.1"/>
    </source>
</evidence>
<evidence type="ECO:0000313" key="11">
    <source>
        <dbReference type="Proteomes" id="UP001172083"/>
    </source>
</evidence>
<gene>
    <name evidence="10" type="ORF">QQ020_10120</name>
</gene>
<proteinExistence type="predicted"/>
<reference evidence="10" key="1">
    <citation type="submission" date="2023-06" db="EMBL/GenBank/DDBJ databases">
        <title>Genomic of Agaribacillus aureum.</title>
        <authorList>
            <person name="Wang G."/>
        </authorList>
    </citation>
    <scope>NUCLEOTIDE SEQUENCE</scope>
    <source>
        <strain evidence="10">BMA12</strain>
    </source>
</reference>
<dbReference type="CDD" id="cd18552">
    <property type="entry name" value="ABC_6TM_MsbA_like"/>
    <property type="match status" value="1"/>
</dbReference>
<dbReference type="InterPro" id="IPR017871">
    <property type="entry name" value="ABC_transporter-like_CS"/>
</dbReference>
<dbReference type="PROSITE" id="PS50893">
    <property type="entry name" value="ABC_TRANSPORTER_2"/>
    <property type="match status" value="1"/>
</dbReference>
<dbReference type="InterPro" id="IPR003439">
    <property type="entry name" value="ABC_transporter-like_ATP-bd"/>
</dbReference>
<keyword evidence="5 7" id="KW-1133">Transmembrane helix</keyword>
<evidence type="ECO:0000256" key="1">
    <source>
        <dbReference type="ARBA" id="ARBA00004651"/>
    </source>
</evidence>